<feature type="transmembrane region" description="Helical" evidence="1">
    <location>
        <begin position="806"/>
        <end position="823"/>
    </location>
</feature>
<dbReference type="AlphaFoldDB" id="Q22DJ0"/>
<evidence type="ECO:0000313" key="2">
    <source>
        <dbReference type="EMBL" id="EAR83368.2"/>
    </source>
</evidence>
<keyword evidence="1" id="KW-1133">Transmembrane helix</keyword>
<gene>
    <name evidence="2" type="ORF">TTHERM_00942900</name>
</gene>
<feature type="transmembrane region" description="Helical" evidence="1">
    <location>
        <begin position="753"/>
        <end position="772"/>
    </location>
</feature>
<proteinExistence type="predicted"/>
<dbReference type="SUPFAM" id="SSF57184">
    <property type="entry name" value="Growth factor receptor domain"/>
    <property type="match status" value="1"/>
</dbReference>
<name>Q22DJ0_TETTS</name>
<sequence>MILLQYLLIFIGLLFKFVYCIADTLPFQLETGVYYIKETNAIVYKGPKDNKWRYSTLDIKAGITQTYIIDGMLELSGFYTQYFLQNNQQYLYFYNQGDDTYQIIDLSILTSKGSTTAIINKYTSAKGCKFYQLVSKYESLYYQSCAVNVDSYIWKASSLEGLETATSPVKFTYQRYTKEYMVIDETFLAYKGKEYTNFVSIKSIQSIKLYDLKYDIFLFDFLLCKATMTGITFECQIKYDLGLSFANLYDCVISKVFNSNGKDIIFVFNYNTNNYEFLEAQTFNTISTIGDRINIVSQSLYFLQIKNYFYFKSYLYSFTYNSQSANLNIKLITSSLPSPYYSYTYYNFDEQNFQYGNFFFLRQDQKVLQIVNIQSIYCPAGCQYCPIQNHNQCCSSNCIECNDEKTCLTCSTGYILQLDQTCDIKTCPISAQIDNINKKCICDPNATFINKECKCNNSYYLSGNQCQKCQSNCDICQNSSNCQQCSSGFYLYPNGSCQLCDIQKGFYINNNNCISCDSSCLTCEGSSQQQCTSCYDGFSLLKKQCQQVYLILNNSVLSQDQVQNIDQSSKTVSSVQTYSSYSQNIAMSLLNQQSFAIVIQGLVNYKLSFLALISINLPDLIYMVIKNQKDQLPQKQFQVLNVFKSYLDENQIDYCDTKFYSADLPDNILFNCGSGLILFFISLFTFVLFYLLIEKVQNKFIQNLSTKLYDNLISSFVIQYFQLCILIFVVGINAQIKYFINNNIESKEMNLCLSIVLIFISFKIFQYLFYYLNRQSKDNQSRTFYIINRDKIQNQTIYECQLRRNYLLINLFIETFLLPTFFIQFSAQWMVVCIISIVLYLVQLIITIIYRPFISKLTNAFFIINQFFWLALFIEYLIVCCYCSKSDYQDYESAINYSSLILVLNVFIILLLQPAYGFLQILVQIYDFVKSKLRSKEQNAFYEMQSIQLNQQQLMPSSQIQEKFFVQKTNHQKNIFRFNHQKQKKNQQEYQIQN</sequence>
<dbReference type="OrthoDB" id="290881at2759"/>
<dbReference type="InterPro" id="IPR006212">
    <property type="entry name" value="Furin_repeat"/>
</dbReference>
<keyword evidence="1 2" id="KW-0812">Transmembrane</keyword>
<dbReference type="InterPro" id="IPR009030">
    <property type="entry name" value="Growth_fac_rcpt_cys_sf"/>
</dbReference>
<dbReference type="HOGENOM" id="CLU_1339898_0_0_1"/>
<dbReference type="EMBL" id="GG662797">
    <property type="protein sequence ID" value="EAR83368.2"/>
    <property type="molecule type" value="Genomic_DNA"/>
</dbReference>
<feature type="transmembrane region" description="Helical" evidence="1">
    <location>
        <begin position="829"/>
        <end position="850"/>
    </location>
</feature>
<feature type="transmembrane region" description="Helical" evidence="1">
    <location>
        <begin position="712"/>
        <end position="733"/>
    </location>
</feature>
<dbReference type="InParanoid" id="Q22DJ0"/>
<reference evidence="3" key="1">
    <citation type="journal article" date="2006" name="PLoS Biol.">
        <title>Macronuclear genome sequence of the ciliate Tetrahymena thermophila, a model eukaryote.</title>
        <authorList>
            <person name="Eisen J.A."/>
            <person name="Coyne R.S."/>
            <person name="Wu M."/>
            <person name="Wu D."/>
            <person name="Thiagarajan M."/>
            <person name="Wortman J.R."/>
            <person name="Badger J.H."/>
            <person name="Ren Q."/>
            <person name="Amedeo P."/>
            <person name="Jones K.M."/>
            <person name="Tallon L.J."/>
            <person name="Delcher A.L."/>
            <person name="Salzberg S.L."/>
            <person name="Silva J.C."/>
            <person name="Haas B.J."/>
            <person name="Majoros W.H."/>
            <person name="Farzad M."/>
            <person name="Carlton J.M."/>
            <person name="Smith R.K. Jr."/>
            <person name="Garg J."/>
            <person name="Pearlman R.E."/>
            <person name="Karrer K.M."/>
            <person name="Sun L."/>
            <person name="Manning G."/>
            <person name="Elde N.C."/>
            <person name="Turkewitz A.P."/>
            <person name="Asai D.J."/>
            <person name="Wilkes D.E."/>
            <person name="Wang Y."/>
            <person name="Cai H."/>
            <person name="Collins K."/>
            <person name="Stewart B.A."/>
            <person name="Lee S.R."/>
            <person name="Wilamowska K."/>
            <person name="Weinberg Z."/>
            <person name="Ruzzo W.L."/>
            <person name="Wloga D."/>
            <person name="Gaertig J."/>
            <person name="Frankel J."/>
            <person name="Tsao C.-C."/>
            <person name="Gorovsky M.A."/>
            <person name="Keeling P.J."/>
            <person name="Waller R.F."/>
            <person name="Patron N.J."/>
            <person name="Cherry J.M."/>
            <person name="Stover N.A."/>
            <person name="Krieger C.J."/>
            <person name="del Toro C."/>
            <person name="Ryder H.F."/>
            <person name="Williamson S.C."/>
            <person name="Barbeau R.A."/>
            <person name="Hamilton E.P."/>
            <person name="Orias E."/>
        </authorList>
    </citation>
    <scope>NUCLEOTIDE SEQUENCE [LARGE SCALE GENOMIC DNA]</scope>
    <source>
        <strain evidence="3">SB210</strain>
    </source>
</reference>
<evidence type="ECO:0000313" key="3">
    <source>
        <dbReference type="Proteomes" id="UP000009168"/>
    </source>
</evidence>
<accession>Q22DJ0</accession>
<evidence type="ECO:0000256" key="1">
    <source>
        <dbReference type="SAM" id="Phobius"/>
    </source>
</evidence>
<keyword evidence="1" id="KW-0472">Membrane</keyword>
<dbReference type="KEGG" id="tet:TTHERM_00942900"/>
<dbReference type="CDD" id="cd00064">
    <property type="entry name" value="FU"/>
    <property type="match status" value="2"/>
</dbReference>
<feature type="transmembrane region" description="Helical" evidence="1">
    <location>
        <begin position="857"/>
        <end position="879"/>
    </location>
</feature>
<dbReference type="Proteomes" id="UP000009168">
    <property type="component" value="Unassembled WGS sequence"/>
</dbReference>
<feature type="transmembrane region" description="Helical" evidence="1">
    <location>
        <begin position="899"/>
        <end position="926"/>
    </location>
</feature>
<keyword evidence="3" id="KW-1185">Reference proteome</keyword>
<dbReference type="RefSeq" id="XP_001031031.2">
    <property type="nucleotide sequence ID" value="XM_001031031.2"/>
</dbReference>
<organism evidence="2 3">
    <name type="scientific">Tetrahymena thermophila (strain SB210)</name>
    <dbReference type="NCBI Taxonomy" id="312017"/>
    <lineage>
        <taxon>Eukaryota</taxon>
        <taxon>Sar</taxon>
        <taxon>Alveolata</taxon>
        <taxon>Ciliophora</taxon>
        <taxon>Intramacronucleata</taxon>
        <taxon>Oligohymenophorea</taxon>
        <taxon>Hymenostomatida</taxon>
        <taxon>Tetrahymenina</taxon>
        <taxon>Tetrahymenidae</taxon>
        <taxon>Tetrahymena</taxon>
    </lineage>
</organism>
<dbReference type="Gene3D" id="2.10.220.10">
    <property type="entry name" value="Hormone Receptor, Insulin-like Growth Factor Receptor 1, Chain A, domain 2"/>
    <property type="match status" value="1"/>
</dbReference>
<dbReference type="GeneID" id="7834609"/>
<dbReference type="SMART" id="SM00261">
    <property type="entry name" value="FU"/>
    <property type="match status" value="3"/>
</dbReference>
<feature type="transmembrane region" description="Helical" evidence="1">
    <location>
        <begin position="668"/>
        <end position="692"/>
    </location>
</feature>
<protein>
    <submittedName>
        <fullName evidence="2">Transmembrane protein, putative</fullName>
    </submittedName>
</protein>